<feature type="non-terminal residue" evidence="11">
    <location>
        <position position="1"/>
    </location>
</feature>
<gene>
    <name evidence="11" type="ORF">FWK35_00022214</name>
</gene>
<dbReference type="SMART" id="SM00408">
    <property type="entry name" value="IGc2"/>
    <property type="match status" value="2"/>
</dbReference>
<dbReference type="FunFam" id="2.60.40.10:FF:000328">
    <property type="entry name" value="CLUMA_CG000981, isoform A"/>
    <property type="match status" value="1"/>
</dbReference>
<dbReference type="OrthoDB" id="10012075at2759"/>
<proteinExistence type="predicted"/>
<sequence>IFLNFSIFTLRIISGGKVPNRKFLKIIDFHYLVTPSKALLLKSHPCSKPCENLRKNIVNYISNPFDDAIRHCCSRLNVILHQEHNNFVKKKNYLHKYYSTICYNSKSKAEVLVSTKLNHVFNVRSKSLRRALCTHLGVSKYELAGVCTTLLSPYTTYVRIGITIIIMYTARVVAWVRRGKLLYCVRFINFNFVMNFIYTQNKLANNIFSFQTGYLDVRIPPNILDEADIEGPGSAAMEGGTIRLRCRSTGKPEPKVHWKRKDNRHIVIRSDGAREKQESATVKGDTLELTNVHRTDMGKYLCIAKNNVPPTVSKEFNKITRMSVTVHPMIKVTNQLVAAPTGSNVHIQCYVETSPKAMHSWAKVDVTAITPELMFRKGLVHFLERSGQCIDSGDLMPNAKYKMSETPINEYSLQMDLTITSLEPKDFGGYLCIAKNALGKAEGTIRLQELHLPSAPTTSDVPESEPEKYDEGVPTDSDDENLVLVGGEPTADGDNRSSDDQQRQQEQQKQPSVSTKKPPQTFNGGGSGGGNGGGGGGGVRHHDNKQRHGSVKGSGSGYPPRWILVLTAVAIVTLFRSPAVSR</sequence>
<dbReference type="InterPro" id="IPR003599">
    <property type="entry name" value="Ig_sub"/>
</dbReference>
<evidence type="ECO:0000256" key="8">
    <source>
        <dbReference type="ARBA" id="ARBA00023319"/>
    </source>
</evidence>
<dbReference type="Gene3D" id="2.60.40.10">
    <property type="entry name" value="Immunoglobulins"/>
    <property type="match status" value="2"/>
</dbReference>
<dbReference type="InterPro" id="IPR003598">
    <property type="entry name" value="Ig_sub2"/>
</dbReference>
<dbReference type="SUPFAM" id="SSF48726">
    <property type="entry name" value="Immunoglobulin"/>
    <property type="match status" value="2"/>
</dbReference>
<evidence type="ECO:0000256" key="2">
    <source>
        <dbReference type="ARBA" id="ARBA00022475"/>
    </source>
</evidence>
<comment type="subcellular location">
    <subcellularLocation>
        <location evidence="1">Cell membrane</location>
    </subcellularLocation>
</comment>
<evidence type="ECO:0000256" key="4">
    <source>
        <dbReference type="ARBA" id="ARBA00022737"/>
    </source>
</evidence>
<evidence type="ECO:0000259" key="10">
    <source>
        <dbReference type="PROSITE" id="PS50835"/>
    </source>
</evidence>
<evidence type="ECO:0000313" key="12">
    <source>
        <dbReference type="Proteomes" id="UP000478052"/>
    </source>
</evidence>
<dbReference type="Proteomes" id="UP000478052">
    <property type="component" value="Unassembled WGS sequence"/>
</dbReference>
<keyword evidence="2" id="KW-1003">Cell membrane</keyword>
<dbReference type="InterPro" id="IPR007110">
    <property type="entry name" value="Ig-like_dom"/>
</dbReference>
<keyword evidence="6" id="KW-1015">Disulfide bond</keyword>
<keyword evidence="5" id="KW-0472">Membrane</keyword>
<dbReference type="PROSITE" id="PS50835">
    <property type="entry name" value="IG_LIKE"/>
    <property type="match status" value="2"/>
</dbReference>
<keyword evidence="4" id="KW-0677">Repeat</keyword>
<feature type="domain" description="Ig-like" evidence="10">
    <location>
        <begin position="221"/>
        <end position="313"/>
    </location>
</feature>
<dbReference type="GO" id="GO:0043005">
    <property type="term" value="C:neuron projection"/>
    <property type="evidence" value="ECO:0007669"/>
    <property type="project" value="TreeGrafter"/>
</dbReference>
<dbReference type="InterPro" id="IPR036179">
    <property type="entry name" value="Ig-like_dom_sf"/>
</dbReference>
<evidence type="ECO:0000256" key="7">
    <source>
        <dbReference type="ARBA" id="ARBA00023180"/>
    </source>
</evidence>
<keyword evidence="8" id="KW-0393">Immunoglobulin domain</keyword>
<evidence type="ECO:0000313" key="11">
    <source>
        <dbReference type="EMBL" id="KAF0757617.1"/>
    </source>
</evidence>
<name>A0A6G0YL04_APHCR</name>
<dbReference type="InterPro" id="IPR013783">
    <property type="entry name" value="Ig-like_fold"/>
</dbReference>
<evidence type="ECO:0000256" key="1">
    <source>
        <dbReference type="ARBA" id="ARBA00004236"/>
    </source>
</evidence>
<keyword evidence="7" id="KW-0325">Glycoprotein</keyword>
<keyword evidence="12" id="KW-1185">Reference proteome</keyword>
<evidence type="ECO:0000256" key="9">
    <source>
        <dbReference type="SAM" id="MobiDB-lite"/>
    </source>
</evidence>
<evidence type="ECO:0000256" key="3">
    <source>
        <dbReference type="ARBA" id="ARBA00022729"/>
    </source>
</evidence>
<reference evidence="11 12" key="1">
    <citation type="submission" date="2019-08" db="EMBL/GenBank/DDBJ databases">
        <title>Whole genome of Aphis craccivora.</title>
        <authorList>
            <person name="Voronova N.V."/>
            <person name="Shulinski R.S."/>
            <person name="Bandarenka Y.V."/>
            <person name="Zhorov D.G."/>
            <person name="Warner D."/>
        </authorList>
    </citation>
    <scope>NUCLEOTIDE SEQUENCE [LARGE SCALE GENOMIC DNA]</scope>
    <source>
        <strain evidence="11">180601</strain>
        <tissue evidence="11">Whole Body</tissue>
    </source>
</reference>
<evidence type="ECO:0000256" key="5">
    <source>
        <dbReference type="ARBA" id="ARBA00023136"/>
    </source>
</evidence>
<feature type="region of interest" description="Disordered" evidence="9">
    <location>
        <begin position="450"/>
        <end position="559"/>
    </location>
</feature>
<feature type="domain" description="Ig-like" evidence="10">
    <location>
        <begin position="328"/>
        <end position="448"/>
    </location>
</feature>
<accession>A0A6G0YL04</accession>
<dbReference type="SMART" id="SM00409">
    <property type="entry name" value="IG"/>
    <property type="match status" value="2"/>
</dbReference>
<feature type="compositionally biased region" description="Basic and acidic residues" evidence="9">
    <location>
        <begin position="493"/>
        <end position="503"/>
    </location>
</feature>
<evidence type="ECO:0000256" key="6">
    <source>
        <dbReference type="ARBA" id="ARBA00023157"/>
    </source>
</evidence>
<dbReference type="Pfam" id="PF13927">
    <property type="entry name" value="Ig_3"/>
    <property type="match status" value="1"/>
</dbReference>
<dbReference type="PANTHER" id="PTHR12231">
    <property type="entry name" value="CTX-RELATED TYPE I TRANSMEMBRANE PROTEIN"/>
    <property type="match status" value="1"/>
</dbReference>
<protein>
    <submittedName>
        <fullName evidence="11">Lachesin-like</fullName>
    </submittedName>
</protein>
<dbReference type="InterPro" id="IPR051170">
    <property type="entry name" value="Neural/epithelial_adhesion"/>
</dbReference>
<feature type="non-terminal residue" evidence="11">
    <location>
        <position position="582"/>
    </location>
</feature>
<comment type="caution">
    <text evidence="11">The sequence shown here is derived from an EMBL/GenBank/DDBJ whole genome shotgun (WGS) entry which is preliminary data.</text>
</comment>
<dbReference type="AlphaFoldDB" id="A0A6G0YL04"/>
<feature type="compositionally biased region" description="Gly residues" evidence="9">
    <location>
        <begin position="523"/>
        <end position="538"/>
    </location>
</feature>
<dbReference type="PANTHER" id="PTHR12231:SF265">
    <property type="entry name" value="DPR-INTERACTING PROTEIN LAMBDA"/>
    <property type="match status" value="1"/>
</dbReference>
<dbReference type="EMBL" id="VUJU01003526">
    <property type="protein sequence ID" value="KAF0757617.1"/>
    <property type="molecule type" value="Genomic_DNA"/>
</dbReference>
<organism evidence="11 12">
    <name type="scientific">Aphis craccivora</name>
    <name type="common">Cowpea aphid</name>
    <dbReference type="NCBI Taxonomy" id="307492"/>
    <lineage>
        <taxon>Eukaryota</taxon>
        <taxon>Metazoa</taxon>
        <taxon>Ecdysozoa</taxon>
        <taxon>Arthropoda</taxon>
        <taxon>Hexapoda</taxon>
        <taxon>Insecta</taxon>
        <taxon>Pterygota</taxon>
        <taxon>Neoptera</taxon>
        <taxon>Paraneoptera</taxon>
        <taxon>Hemiptera</taxon>
        <taxon>Sternorrhyncha</taxon>
        <taxon>Aphidomorpha</taxon>
        <taxon>Aphidoidea</taxon>
        <taxon>Aphididae</taxon>
        <taxon>Aphidini</taxon>
        <taxon>Aphis</taxon>
        <taxon>Aphis</taxon>
    </lineage>
</organism>
<dbReference type="GO" id="GO:0005886">
    <property type="term" value="C:plasma membrane"/>
    <property type="evidence" value="ECO:0007669"/>
    <property type="project" value="UniProtKB-SubCell"/>
</dbReference>
<keyword evidence="3" id="KW-0732">Signal</keyword>
<feature type="compositionally biased region" description="Polar residues" evidence="9">
    <location>
        <begin position="511"/>
        <end position="522"/>
    </location>
</feature>